<sequence>MTSLFTRDLLNSFKSNLNHNVVSAYNISPIDSYHNCDEYWFQLLILEKDYPNSENFKAKLVYGKKKYLDQEYGTGLILPTNGVEIDADFVSKSDIEYSTVRFLLQCRKLSQLFTYTWP</sequence>
<evidence type="ECO:0000313" key="2">
    <source>
        <dbReference type="Proteomes" id="UP000287247"/>
    </source>
</evidence>
<comment type="caution">
    <text evidence="1">The sequence shown here is derived from an EMBL/GenBank/DDBJ whole genome shotgun (WGS) entry which is preliminary data.</text>
</comment>
<keyword evidence="2" id="KW-1185">Reference proteome</keyword>
<accession>A0A401IKQ2</accession>
<dbReference type="EMBL" id="BDQK01000013">
    <property type="protein sequence ID" value="GBF81826.1"/>
    <property type="molecule type" value="Genomic_DNA"/>
</dbReference>
<reference evidence="2" key="1">
    <citation type="submission" date="2017-05" db="EMBL/GenBank/DDBJ databases">
        <title>Physiological properties and genetic analysis related to exopolysaccharide production of fresh-water unicellular cyanobacterium Aphanothece sacrum, Suizenji Nori, that has been cultured as a food source in Japan.</title>
        <authorList>
            <person name="Kanesaki Y."/>
            <person name="Yoshikawa S."/>
            <person name="Ohki K."/>
        </authorList>
    </citation>
    <scope>NUCLEOTIDE SEQUENCE [LARGE SCALE GENOMIC DNA]</scope>
    <source>
        <strain evidence="2">FPU1</strain>
    </source>
</reference>
<gene>
    <name evidence="1" type="ORF">AsFPU1_3247</name>
</gene>
<proteinExistence type="predicted"/>
<dbReference type="Proteomes" id="UP000287247">
    <property type="component" value="Unassembled WGS sequence"/>
</dbReference>
<name>A0A401IKQ2_APHSA</name>
<protein>
    <submittedName>
        <fullName evidence="1">Uncharacterized protein</fullName>
    </submittedName>
</protein>
<organism evidence="1 2">
    <name type="scientific">Aphanothece sacrum FPU1</name>
    <dbReference type="NCBI Taxonomy" id="1920663"/>
    <lineage>
        <taxon>Bacteria</taxon>
        <taxon>Bacillati</taxon>
        <taxon>Cyanobacteriota</taxon>
        <taxon>Cyanophyceae</taxon>
        <taxon>Oscillatoriophycideae</taxon>
        <taxon>Chroococcales</taxon>
        <taxon>Aphanothecaceae</taxon>
        <taxon>Aphanothece</taxon>
    </lineage>
</organism>
<evidence type="ECO:0000313" key="1">
    <source>
        <dbReference type="EMBL" id="GBF81826.1"/>
    </source>
</evidence>
<dbReference type="RefSeq" id="WP_125061139.1">
    <property type="nucleotide sequence ID" value="NZ_BDQK01000013.1"/>
</dbReference>
<dbReference type="AlphaFoldDB" id="A0A401IKQ2"/>